<dbReference type="InterPro" id="IPR024535">
    <property type="entry name" value="RHGA/B-epi-like_pectate_lyase"/>
</dbReference>
<dbReference type="Pfam" id="PF12708">
    <property type="entry name" value="Pect-lyase_RHGA_epim"/>
    <property type="match status" value="1"/>
</dbReference>
<protein>
    <submittedName>
        <fullName evidence="3">T9SS type A sorting domain-containing protein</fullName>
    </submittedName>
</protein>
<dbReference type="InterPro" id="IPR011050">
    <property type="entry name" value="Pectin_lyase_fold/virulence"/>
</dbReference>
<comment type="caution">
    <text evidence="3">The sequence shown here is derived from an EMBL/GenBank/DDBJ whole genome shotgun (WGS) entry which is preliminary data.</text>
</comment>
<accession>A0A939JYF5</accession>
<feature type="domain" description="Rhamnogalacturonase A/B/Epimerase-like pectate lyase" evidence="2">
    <location>
        <begin position="39"/>
        <end position="257"/>
    </location>
</feature>
<dbReference type="EMBL" id="JAFMYU010000024">
    <property type="protein sequence ID" value="MBO0933952.1"/>
    <property type="molecule type" value="Genomic_DNA"/>
</dbReference>
<evidence type="ECO:0000313" key="3">
    <source>
        <dbReference type="EMBL" id="MBO0933952.1"/>
    </source>
</evidence>
<dbReference type="Proteomes" id="UP000664795">
    <property type="component" value="Unassembled WGS sequence"/>
</dbReference>
<feature type="signal peptide" evidence="1">
    <location>
        <begin position="1"/>
        <end position="27"/>
    </location>
</feature>
<dbReference type="InterPro" id="IPR026444">
    <property type="entry name" value="Secre_tail"/>
</dbReference>
<sequence length="805" mass="87481">MNPIQRRRLLIALLLIAGLIVSVNGNAQQTYFPSANVFWKNIKTDFGAVGDGVTDDTQAFQRALKSYINPYNSQIAVFVPKGTYLIKDSLRSPNGYYDALLLVQGEDKDQTVIKLADNSPKFQNAGSPLAMFITRGGNQAFGNYFHNLTINTGSGNAGAVGLNYVTSNYGAIRNVKIVSGDGNGYCGISMEQQWPGPGLLKDVTIDRHQFGIRVATCEYSMTFEDVTLTNQKTAGLYNSCNTLSIRKLQSNNQVTAIDNQGRIVLIDSKLNGGLNANAAIKNCTGCLLFARNVETTGYNPAILLGNTPAPTPATITEYLTSANPAAQDYSQFASDGKTLNLPIEETPNYVNNTPADWADVTTYGANPTNPIYAFSDATAGIQAALNSGKKVVYLGKIGDNGTSYCVYADIVVPASVELITGLTLAKFAFYNGSRFVINSNGSAPLHIEGLRNVRVHNNSQRTVVMRSTAESEYTNTAQNTNGKVFIEDAPMPFRPRFPVQFWARQLNPEVQPENEKDLDNNGGKFWILGLKTEGRAVIANTTNGGLTEILGGLVYPASSFSGNQQPAFTINNAQFSLVGVTMTSYVNNGWYGIGAIETQGSVTKSFPASTIWSQTPYNFTFYRSQSANLPVTLISFTARATDTYLATLSWRTTSERNNAYFDVERSPDAQTFVQLGRVNGMGTTTATQTYQFTDEAPPTGVSYYRLKQVDTDGSLTYSPVRAVTINRPDAGLRLLANPVGEQLQVVGLVPQTIMELTDMTGHLYHRQLTTTADTTVDVRTWPAGVYLLRAVDAGGTQTKRVLVSR</sequence>
<proteinExistence type="predicted"/>
<dbReference type="SUPFAM" id="SSF51126">
    <property type="entry name" value="Pectin lyase-like"/>
    <property type="match status" value="1"/>
</dbReference>
<dbReference type="RefSeq" id="WP_207337917.1">
    <property type="nucleotide sequence ID" value="NZ_JAFMYU010000024.1"/>
</dbReference>
<dbReference type="InterPro" id="IPR012334">
    <property type="entry name" value="Pectin_lyas_fold"/>
</dbReference>
<reference evidence="3 4" key="1">
    <citation type="submission" date="2021-03" db="EMBL/GenBank/DDBJ databases">
        <title>Fibrella sp. HMF5036 genome sequencing and assembly.</title>
        <authorList>
            <person name="Kang H."/>
            <person name="Kim H."/>
            <person name="Bae S."/>
            <person name="Joh K."/>
        </authorList>
    </citation>
    <scope>NUCLEOTIDE SEQUENCE [LARGE SCALE GENOMIC DNA]</scope>
    <source>
        <strain evidence="3 4">HMF5036</strain>
    </source>
</reference>
<dbReference type="AlphaFoldDB" id="A0A939JYF5"/>
<evidence type="ECO:0000259" key="2">
    <source>
        <dbReference type="Pfam" id="PF12708"/>
    </source>
</evidence>
<keyword evidence="1" id="KW-0732">Signal</keyword>
<organism evidence="3 4">
    <name type="scientific">Fibrella aquatilis</name>
    <dbReference type="NCBI Taxonomy" id="2817059"/>
    <lineage>
        <taxon>Bacteria</taxon>
        <taxon>Pseudomonadati</taxon>
        <taxon>Bacteroidota</taxon>
        <taxon>Cytophagia</taxon>
        <taxon>Cytophagales</taxon>
        <taxon>Spirosomataceae</taxon>
        <taxon>Fibrella</taxon>
    </lineage>
</organism>
<keyword evidence="4" id="KW-1185">Reference proteome</keyword>
<dbReference type="Gene3D" id="2.160.20.10">
    <property type="entry name" value="Single-stranded right-handed beta-helix, Pectin lyase-like"/>
    <property type="match status" value="1"/>
</dbReference>
<dbReference type="NCBIfam" id="TIGR04183">
    <property type="entry name" value="Por_Secre_tail"/>
    <property type="match status" value="1"/>
</dbReference>
<name>A0A939JYF5_9BACT</name>
<evidence type="ECO:0000256" key="1">
    <source>
        <dbReference type="SAM" id="SignalP"/>
    </source>
</evidence>
<gene>
    <name evidence="3" type="ORF">J2I48_23285</name>
</gene>
<feature type="chain" id="PRO_5037210361" evidence="1">
    <location>
        <begin position="28"/>
        <end position="805"/>
    </location>
</feature>
<evidence type="ECO:0000313" key="4">
    <source>
        <dbReference type="Proteomes" id="UP000664795"/>
    </source>
</evidence>